<organism evidence="2 3">
    <name type="scientific">Dekkera bruxellensis</name>
    <name type="common">Brettanomyces custersii</name>
    <dbReference type="NCBI Taxonomy" id="5007"/>
    <lineage>
        <taxon>Eukaryota</taxon>
        <taxon>Fungi</taxon>
        <taxon>Dikarya</taxon>
        <taxon>Ascomycota</taxon>
        <taxon>Saccharomycotina</taxon>
        <taxon>Pichiomycetes</taxon>
        <taxon>Pichiales</taxon>
        <taxon>Pichiaceae</taxon>
        <taxon>Brettanomyces</taxon>
    </lineage>
</organism>
<name>A0A7D9CY72_DEKBR</name>
<keyword evidence="3" id="KW-1185">Reference proteome</keyword>
<evidence type="ECO:0000256" key="1">
    <source>
        <dbReference type="ARBA" id="ARBA00022679"/>
    </source>
</evidence>
<dbReference type="PANTHER" id="PTHR43861:SF3">
    <property type="entry name" value="PUTATIVE (AFU_ORTHOLOGUE AFUA_2G14390)-RELATED"/>
    <property type="match status" value="1"/>
</dbReference>
<protein>
    <submittedName>
        <fullName evidence="2">DEBR0S4_01090g1_1</fullName>
    </submittedName>
</protein>
<dbReference type="AlphaFoldDB" id="A0A7D9CY72"/>
<dbReference type="GO" id="GO:0016740">
    <property type="term" value="F:transferase activity"/>
    <property type="evidence" value="ECO:0007669"/>
    <property type="project" value="UniProtKB-KW"/>
</dbReference>
<keyword evidence="1" id="KW-0808">Transferase</keyword>
<reference evidence="2 3" key="1">
    <citation type="submission" date="2019-07" db="EMBL/GenBank/DDBJ databases">
        <authorList>
            <person name="Friedrich A."/>
            <person name="Schacherer J."/>
        </authorList>
    </citation>
    <scope>NUCLEOTIDE SEQUENCE [LARGE SCALE GENOMIC DNA]</scope>
</reference>
<accession>A0A7D9CY72</accession>
<gene>
    <name evidence="2" type="ORF">DEBR0S4_01090G</name>
</gene>
<sequence length="295" mass="33096">MADSTQDFKELNRKAWNKEAVPRFELPEFKALSKLSVLKYLTIGSNGQSASLSDKEAYTVDEINKSCVENRSIKAKEEASALGNKVNTDIWCIFDKDDKGTSEEPLEILDFACGPGNVTLALLDSLPLEKSYRITGIDLSDDFVDAYNKRVDFPNVHAEALDILGKEDVLKNRKFDIAVCTMSLHHISDLELLCKRIATHLKKGGWFLAMDFDGHAIFSGKEAVKRGIAHSTLEPEKITNLFEKAGLSQILVERGFRLEYSKEQKLTIAQRKEVNPEEHHPDLGKKKLCIVAGRK</sequence>
<proteinExistence type="predicted"/>
<dbReference type="SUPFAM" id="SSF53335">
    <property type="entry name" value="S-adenosyl-L-methionine-dependent methyltransferases"/>
    <property type="match status" value="1"/>
</dbReference>
<dbReference type="Proteomes" id="UP000478008">
    <property type="component" value="Unassembled WGS sequence"/>
</dbReference>
<evidence type="ECO:0000313" key="2">
    <source>
        <dbReference type="EMBL" id="VUG18737.1"/>
    </source>
</evidence>
<evidence type="ECO:0000313" key="3">
    <source>
        <dbReference type="Proteomes" id="UP000478008"/>
    </source>
</evidence>
<dbReference type="InterPro" id="IPR029063">
    <property type="entry name" value="SAM-dependent_MTases_sf"/>
</dbReference>
<dbReference type="PANTHER" id="PTHR43861">
    <property type="entry name" value="TRANS-ACONITATE 2-METHYLTRANSFERASE-RELATED"/>
    <property type="match status" value="1"/>
</dbReference>
<dbReference type="Pfam" id="PF13489">
    <property type="entry name" value="Methyltransf_23"/>
    <property type="match status" value="1"/>
</dbReference>
<dbReference type="Gene3D" id="3.40.50.150">
    <property type="entry name" value="Vaccinia Virus protein VP39"/>
    <property type="match status" value="1"/>
</dbReference>
<dbReference type="EMBL" id="CABFWN010000004">
    <property type="protein sequence ID" value="VUG18737.1"/>
    <property type="molecule type" value="Genomic_DNA"/>
</dbReference>
<dbReference type="CDD" id="cd02440">
    <property type="entry name" value="AdoMet_MTases"/>
    <property type="match status" value="1"/>
</dbReference>